<dbReference type="AlphaFoldDB" id="A0A0F9VUL2"/>
<evidence type="ECO:0008006" key="2">
    <source>
        <dbReference type="Google" id="ProtNLM"/>
    </source>
</evidence>
<sequence length="406" mass="46312">MSRSKDIEMLRGLAEAYAEAAADPRYDELRQLWRDHNSLKPVRPLFCLRPDGGEGEVPEVMHRECEDDSLYPLEHQLRFGLWRHAYPDDFIIEPWLSVRAAFTHTGWGVGGDRVQDGYSFKITDYPLKTLDDVDKLVPPRHEIDGAATAERYERVCEAVGDLIPVDLDRSPWYNVWSSDLSTDLGWLRGIQQFMFDMVDEPAKLHRVMAFMRDGILAVHQQAADAGDWGLSASNTLTMPYANELPGPAANVCGVDRKQLWWFTPSQEFTLVSPAMHEEFLLQYQLPIMAQFGLIAYGCCEDLTNKIDMLRQIPNLRRIGVAPVADLARCVEQIGADYSISWRPNPAEMVCVGFDENRVRRIISEGLQIARGTHFSIVLKDVSTIENDPRRLTRWAEICREEIETIT</sequence>
<organism evidence="1">
    <name type="scientific">marine sediment metagenome</name>
    <dbReference type="NCBI Taxonomy" id="412755"/>
    <lineage>
        <taxon>unclassified sequences</taxon>
        <taxon>metagenomes</taxon>
        <taxon>ecological metagenomes</taxon>
    </lineage>
</organism>
<accession>A0A0F9VUL2</accession>
<proteinExistence type="predicted"/>
<evidence type="ECO:0000313" key="1">
    <source>
        <dbReference type="EMBL" id="KKO03633.1"/>
    </source>
</evidence>
<name>A0A0F9VUL2_9ZZZZ</name>
<dbReference type="EMBL" id="LAZR01000026">
    <property type="protein sequence ID" value="KKO03633.1"/>
    <property type="molecule type" value="Genomic_DNA"/>
</dbReference>
<dbReference type="InterPro" id="IPR038071">
    <property type="entry name" value="UROD/MetE-like_sf"/>
</dbReference>
<comment type="caution">
    <text evidence="1">The sequence shown here is derived from an EMBL/GenBank/DDBJ whole genome shotgun (WGS) entry which is preliminary data.</text>
</comment>
<gene>
    <name evidence="1" type="ORF">LCGC14_0095610</name>
</gene>
<dbReference type="Gene3D" id="3.20.20.210">
    <property type="match status" value="1"/>
</dbReference>
<reference evidence="1" key="1">
    <citation type="journal article" date="2015" name="Nature">
        <title>Complex archaea that bridge the gap between prokaryotes and eukaryotes.</title>
        <authorList>
            <person name="Spang A."/>
            <person name="Saw J.H."/>
            <person name="Jorgensen S.L."/>
            <person name="Zaremba-Niedzwiedzka K."/>
            <person name="Martijn J."/>
            <person name="Lind A.E."/>
            <person name="van Eijk R."/>
            <person name="Schleper C."/>
            <person name="Guy L."/>
            <person name="Ettema T.J."/>
        </authorList>
    </citation>
    <scope>NUCLEOTIDE SEQUENCE</scope>
</reference>
<protein>
    <recommendedName>
        <fullName evidence="2">Uroporphyrinogen decarboxylase (URO-D) domain-containing protein</fullName>
    </recommendedName>
</protein>